<organism evidence="1 2">
    <name type="scientific">Mycena metata</name>
    <dbReference type="NCBI Taxonomy" id="1033252"/>
    <lineage>
        <taxon>Eukaryota</taxon>
        <taxon>Fungi</taxon>
        <taxon>Dikarya</taxon>
        <taxon>Basidiomycota</taxon>
        <taxon>Agaricomycotina</taxon>
        <taxon>Agaricomycetes</taxon>
        <taxon>Agaricomycetidae</taxon>
        <taxon>Agaricales</taxon>
        <taxon>Marasmiineae</taxon>
        <taxon>Mycenaceae</taxon>
        <taxon>Mycena</taxon>
    </lineage>
</organism>
<accession>A0AAD7KHH3</accession>
<protein>
    <submittedName>
        <fullName evidence="1">Uncharacterized protein</fullName>
    </submittedName>
</protein>
<evidence type="ECO:0000313" key="2">
    <source>
        <dbReference type="Proteomes" id="UP001215598"/>
    </source>
</evidence>
<keyword evidence="2" id="KW-1185">Reference proteome</keyword>
<gene>
    <name evidence="1" type="ORF">B0H16DRAFT_1205380</name>
</gene>
<dbReference type="Proteomes" id="UP001215598">
    <property type="component" value="Unassembled WGS sequence"/>
</dbReference>
<reference evidence="1" key="1">
    <citation type="submission" date="2023-03" db="EMBL/GenBank/DDBJ databases">
        <title>Massive genome expansion in bonnet fungi (Mycena s.s.) driven by repeated elements and novel gene families across ecological guilds.</title>
        <authorList>
            <consortium name="Lawrence Berkeley National Laboratory"/>
            <person name="Harder C.B."/>
            <person name="Miyauchi S."/>
            <person name="Viragh M."/>
            <person name="Kuo A."/>
            <person name="Thoen E."/>
            <person name="Andreopoulos B."/>
            <person name="Lu D."/>
            <person name="Skrede I."/>
            <person name="Drula E."/>
            <person name="Henrissat B."/>
            <person name="Morin E."/>
            <person name="Kohler A."/>
            <person name="Barry K."/>
            <person name="LaButti K."/>
            <person name="Morin E."/>
            <person name="Salamov A."/>
            <person name="Lipzen A."/>
            <person name="Mereny Z."/>
            <person name="Hegedus B."/>
            <person name="Baldrian P."/>
            <person name="Stursova M."/>
            <person name="Weitz H."/>
            <person name="Taylor A."/>
            <person name="Grigoriev I.V."/>
            <person name="Nagy L.G."/>
            <person name="Martin F."/>
            <person name="Kauserud H."/>
        </authorList>
    </citation>
    <scope>NUCLEOTIDE SEQUENCE</scope>
    <source>
        <strain evidence="1">CBHHK182m</strain>
    </source>
</reference>
<feature type="non-terminal residue" evidence="1">
    <location>
        <position position="91"/>
    </location>
</feature>
<sequence length="91" mass="10038">NYLAFVARGLDEATGNQRRGDAFDKHIEGRQAHVLDSLAYVLVSQPRAQVVAVAAELRQDGVGILVAENRPPLPTISLHLNKLFKTLKQIH</sequence>
<dbReference type="EMBL" id="JARKIB010000001">
    <property type="protein sequence ID" value="KAJ7785873.1"/>
    <property type="molecule type" value="Genomic_DNA"/>
</dbReference>
<dbReference type="AlphaFoldDB" id="A0AAD7KHH3"/>
<evidence type="ECO:0000313" key="1">
    <source>
        <dbReference type="EMBL" id="KAJ7785873.1"/>
    </source>
</evidence>
<name>A0AAD7KHH3_9AGAR</name>
<proteinExistence type="predicted"/>
<comment type="caution">
    <text evidence="1">The sequence shown here is derived from an EMBL/GenBank/DDBJ whole genome shotgun (WGS) entry which is preliminary data.</text>
</comment>
<feature type="non-terminal residue" evidence="1">
    <location>
        <position position="1"/>
    </location>
</feature>